<organism evidence="1 2">
    <name type="scientific">Streptococcus caledonicus</name>
    <dbReference type="NCBI Taxonomy" id="2614158"/>
    <lineage>
        <taxon>Bacteria</taxon>
        <taxon>Bacillati</taxon>
        <taxon>Bacillota</taxon>
        <taxon>Bacilli</taxon>
        <taxon>Lactobacillales</taxon>
        <taxon>Streptococcaceae</taxon>
        <taxon>Streptococcus</taxon>
    </lineage>
</organism>
<sequence length="293" mass="31910">MSGNQNNPVRRYEKQYAGILSTVFSVKHSFSRALAPIQTKDGVQENEEAFSVKTNATPVVVNDTYLKGVNDAMGDGSGKKSRFGDITEVKYTNTPVNYDYELTIHEGIDRYTVNNDVDAAIADRLKLQSEAQVLGMNARIGKYMNAAAGKSLALADFSEDKLKKLFNDMRTYYVNLGVRVPIVAYVRPEVLNALVDMTSTNTSKGSSVSMDDNGLQKYKGFILEETPAQDFPEGTLGIFSPDGIVIPFVGISTARVIETEDFDGVKLQAAGKGGTYTLDDNKKAIAKVTGTIV</sequence>
<evidence type="ECO:0000313" key="1">
    <source>
        <dbReference type="EMBL" id="MFC5630127.1"/>
    </source>
</evidence>
<protein>
    <submittedName>
        <fullName evidence="1">Phage capsid protein</fullName>
    </submittedName>
</protein>
<dbReference type="Proteomes" id="UP001596110">
    <property type="component" value="Unassembled WGS sequence"/>
</dbReference>
<accession>A0ABW0U9F9</accession>
<name>A0ABW0U9F9_9STRE</name>
<dbReference type="EMBL" id="JBHSOJ010000003">
    <property type="protein sequence ID" value="MFC5630127.1"/>
    <property type="molecule type" value="Genomic_DNA"/>
</dbReference>
<reference evidence="2" key="1">
    <citation type="journal article" date="2019" name="Int. J. Syst. Evol. Microbiol.">
        <title>The Global Catalogue of Microorganisms (GCM) 10K type strain sequencing project: providing services to taxonomists for standard genome sequencing and annotation.</title>
        <authorList>
            <consortium name="The Broad Institute Genomics Platform"/>
            <consortium name="The Broad Institute Genome Sequencing Center for Infectious Disease"/>
            <person name="Wu L."/>
            <person name="Ma J."/>
        </authorList>
    </citation>
    <scope>NUCLEOTIDE SEQUENCE [LARGE SCALE GENOMIC DNA]</scope>
    <source>
        <strain evidence="2">DT43</strain>
    </source>
</reference>
<gene>
    <name evidence="1" type="ORF">ACFPQ3_00540</name>
</gene>
<evidence type="ECO:0000313" key="2">
    <source>
        <dbReference type="Proteomes" id="UP001596110"/>
    </source>
</evidence>
<dbReference type="RefSeq" id="WP_156806744.1">
    <property type="nucleotide sequence ID" value="NZ_JBHSOJ010000003.1"/>
</dbReference>
<keyword evidence="2" id="KW-1185">Reference proteome</keyword>
<comment type="caution">
    <text evidence="1">The sequence shown here is derived from an EMBL/GenBank/DDBJ whole genome shotgun (WGS) entry which is preliminary data.</text>
</comment>
<proteinExistence type="predicted"/>